<evidence type="ECO:0000313" key="1">
    <source>
        <dbReference type="EMBL" id="CAG8559549.1"/>
    </source>
</evidence>
<keyword evidence="2" id="KW-1185">Reference proteome</keyword>
<evidence type="ECO:0000313" key="2">
    <source>
        <dbReference type="Proteomes" id="UP000789508"/>
    </source>
</evidence>
<name>A0A9N9FV21_9GLOM</name>
<sequence>MLLATFFHALRGISLTVISIFHRLREGYKLLSQLVRSQRNLEILLITGI</sequence>
<reference evidence="1" key="1">
    <citation type="submission" date="2021-06" db="EMBL/GenBank/DDBJ databases">
        <authorList>
            <person name="Kallberg Y."/>
            <person name="Tangrot J."/>
            <person name="Rosling A."/>
        </authorList>
    </citation>
    <scope>NUCLEOTIDE SEQUENCE</scope>
    <source>
        <strain evidence="1">FL130A</strain>
    </source>
</reference>
<protein>
    <submittedName>
        <fullName evidence="1">2295_t:CDS:1</fullName>
    </submittedName>
</protein>
<proteinExistence type="predicted"/>
<organism evidence="1 2">
    <name type="scientific">Ambispora leptoticha</name>
    <dbReference type="NCBI Taxonomy" id="144679"/>
    <lineage>
        <taxon>Eukaryota</taxon>
        <taxon>Fungi</taxon>
        <taxon>Fungi incertae sedis</taxon>
        <taxon>Mucoromycota</taxon>
        <taxon>Glomeromycotina</taxon>
        <taxon>Glomeromycetes</taxon>
        <taxon>Archaeosporales</taxon>
        <taxon>Ambisporaceae</taxon>
        <taxon>Ambispora</taxon>
    </lineage>
</organism>
<accession>A0A9N9FV21</accession>
<comment type="caution">
    <text evidence="1">The sequence shown here is derived from an EMBL/GenBank/DDBJ whole genome shotgun (WGS) entry which is preliminary data.</text>
</comment>
<dbReference type="Proteomes" id="UP000789508">
    <property type="component" value="Unassembled WGS sequence"/>
</dbReference>
<dbReference type="EMBL" id="CAJVPS010002075">
    <property type="protein sequence ID" value="CAG8559549.1"/>
    <property type="molecule type" value="Genomic_DNA"/>
</dbReference>
<gene>
    <name evidence="1" type="ORF">ALEPTO_LOCUS6283</name>
</gene>
<dbReference type="AlphaFoldDB" id="A0A9N9FV21"/>